<protein>
    <submittedName>
        <fullName evidence="2">Uncharacterized protein</fullName>
    </submittedName>
</protein>
<dbReference type="Proteomes" id="UP000073492">
    <property type="component" value="Unassembled WGS sequence"/>
</dbReference>
<feature type="compositionally biased region" description="Polar residues" evidence="1">
    <location>
        <begin position="104"/>
        <end position="122"/>
    </location>
</feature>
<feature type="region of interest" description="Disordered" evidence="1">
    <location>
        <begin position="104"/>
        <end position="130"/>
    </location>
</feature>
<reference evidence="2 3" key="1">
    <citation type="submission" date="2015-07" db="EMBL/GenBank/DDBJ databases">
        <title>Comparative genomics of the Sigatoka disease complex on banana suggests a link between parallel evolutionary changes in Pseudocercospora fijiensis and Pseudocercospora eumusae and increased virulence on the banana host.</title>
        <authorList>
            <person name="Chang T.-C."/>
            <person name="Salvucci A."/>
            <person name="Crous P.W."/>
            <person name="Stergiopoulos I."/>
        </authorList>
    </citation>
    <scope>NUCLEOTIDE SEQUENCE [LARGE SCALE GENOMIC DNA]</scope>
    <source>
        <strain evidence="2 3">CBS 116634</strain>
    </source>
</reference>
<gene>
    <name evidence="2" type="ORF">AC579_5372</name>
</gene>
<evidence type="ECO:0000313" key="2">
    <source>
        <dbReference type="EMBL" id="KXS97145.1"/>
    </source>
</evidence>
<accession>A0A139H3V1</accession>
<evidence type="ECO:0000256" key="1">
    <source>
        <dbReference type="SAM" id="MobiDB-lite"/>
    </source>
</evidence>
<name>A0A139H3V1_9PEZI</name>
<evidence type="ECO:0000313" key="3">
    <source>
        <dbReference type="Proteomes" id="UP000073492"/>
    </source>
</evidence>
<sequence length="130" mass="13489">MEFPAEAGFWLSRLSFLAPATAVAKIDAIDDVVRVRAYVQAARAARLDDEDSHGPENGVLLITEGIGGASIRATDVMGGHRSTNPGTCDPDTLFNVSSPIPGSTVPAASSNIRKPAATTTALPSIDDQAK</sequence>
<dbReference type="AlphaFoldDB" id="A0A139H3V1"/>
<organism evidence="2 3">
    <name type="scientific">Pseudocercospora musae</name>
    <dbReference type="NCBI Taxonomy" id="113226"/>
    <lineage>
        <taxon>Eukaryota</taxon>
        <taxon>Fungi</taxon>
        <taxon>Dikarya</taxon>
        <taxon>Ascomycota</taxon>
        <taxon>Pezizomycotina</taxon>
        <taxon>Dothideomycetes</taxon>
        <taxon>Dothideomycetidae</taxon>
        <taxon>Mycosphaerellales</taxon>
        <taxon>Mycosphaerellaceae</taxon>
        <taxon>Pseudocercospora</taxon>
    </lineage>
</organism>
<comment type="caution">
    <text evidence="2">The sequence shown here is derived from an EMBL/GenBank/DDBJ whole genome shotgun (WGS) entry which is preliminary data.</text>
</comment>
<dbReference type="EMBL" id="LFZO01000799">
    <property type="protein sequence ID" value="KXS97145.1"/>
    <property type="molecule type" value="Genomic_DNA"/>
</dbReference>
<proteinExistence type="predicted"/>
<keyword evidence="3" id="KW-1185">Reference proteome</keyword>